<dbReference type="PANTHER" id="PTHR13269:SF6">
    <property type="entry name" value="NUCLEOPORIN NDC1"/>
    <property type="match status" value="1"/>
</dbReference>
<sequence>MSLILELRFRSVYSCFLSCGISTLLLVLMVFFQHTGFCAPWFWITDTFLNLFFTSKIFLLLLNIIVISLTTLIFRARLSVTDRVFRNTLQICGAFFIWGDCKILFSSMILGAINSLVVAKLLATEKYGSLFDYDHFPSVNQRALILTTCGAFMGLLFCITVLVMNKLTLNYSYPVGNIFVITKEHMFTRLLTTVGRVLYFLPLYAVCPNPFWNPQWLSFIWLILDIRLILLILITTFHLQFSWSCAIDVLKSQFQKPIEIPLCSEVDPSNSVQGVLGACANPLGQHLALERLADLVATNQNVRSSIFSLSHLGGRPVLWRQISNLCFQLIEQFVSSAHESNTRGTNLLSTPLWPKNIDFKYRQYLPSSFESNLRQRNSVKVKRLSATNGNVSDIQPSGSIIARNLIDAGRTMFSKLYTRLSRTQLFSILSSEIPYASTAHLFSTATDIEHADDLDINKPLARTSGQVIIWATEILACLTLAAYNEDQFGSVQQSLGRILLLFADGLEAVEKHLRSVGLLSTQYKQSVNCSVPDSSYTSTMSSAGHLQTPLRSSKQHSGNSFLSNDLCKLTYYRFASDASLPWRVYATFCWALTNCLSQYDGCFATLSLDNKSKERLQLLKASCCTMKENLS</sequence>
<dbReference type="WBParaSite" id="SMRG1_6710.1">
    <property type="protein sequence ID" value="SMRG1_6710.1"/>
    <property type="gene ID" value="SMRG1_6710"/>
</dbReference>
<keyword evidence="11 13" id="KW-0472">Membrane</keyword>
<dbReference type="GO" id="GO:0015031">
    <property type="term" value="P:protein transport"/>
    <property type="evidence" value="ECO:0007669"/>
    <property type="project" value="UniProtKB-KW"/>
</dbReference>
<evidence type="ECO:0000256" key="12">
    <source>
        <dbReference type="ARBA" id="ARBA00023242"/>
    </source>
</evidence>
<comment type="subcellular location">
    <subcellularLocation>
        <location evidence="1">Nucleus membrane</location>
        <topology evidence="1">Multi-pass membrane protein</topology>
    </subcellularLocation>
    <subcellularLocation>
        <location evidence="2">Nucleus</location>
        <location evidence="2">Nuclear pore complex</location>
    </subcellularLocation>
</comment>
<keyword evidence="9" id="KW-0811">Translocation</keyword>
<dbReference type="GO" id="GO:0006999">
    <property type="term" value="P:nuclear pore organization"/>
    <property type="evidence" value="ECO:0007669"/>
    <property type="project" value="TreeGrafter"/>
</dbReference>
<evidence type="ECO:0000256" key="3">
    <source>
        <dbReference type="ARBA" id="ARBA00005760"/>
    </source>
</evidence>
<dbReference type="AlphaFoldDB" id="A0AA85A736"/>
<protein>
    <recommendedName>
        <fullName evidence="16">Nucleoporin NDC1</fullName>
    </recommendedName>
</protein>
<feature type="transmembrane region" description="Helical" evidence="13">
    <location>
        <begin position="95"/>
        <end position="123"/>
    </location>
</feature>
<keyword evidence="6" id="KW-0509">mRNA transport</keyword>
<dbReference type="GO" id="GO:0030674">
    <property type="term" value="F:protein-macromolecule adaptor activity"/>
    <property type="evidence" value="ECO:0007669"/>
    <property type="project" value="TreeGrafter"/>
</dbReference>
<evidence type="ECO:0000256" key="6">
    <source>
        <dbReference type="ARBA" id="ARBA00022816"/>
    </source>
</evidence>
<accession>A0AA85A736</accession>
<evidence type="ECO:0000313" key="14">
    <source>
        <dbReference type="Proteomes" id="UP000050790"/>
    </source>
</evidence>
<dbReference type="PANTHER" id="PTHR13269">
    <property type="entry name" value="NUCLEOPORIN NDC1"/>
    <property type="match status" value="1"/>
</dbReference>
<dbReference type="Proteomes" id="UP000050790">
    <property type="component" value="Unassembled WGS sequence"/>
</dbReference>
<evidence type="ECO:0000256" key="2">
    <source>
        <dbReference type="ARBA" id="ARBA00004567"/>
    </source>
</evidence>
<evidence type="ECO:0000256" key="8">
    <source>
        <dbReference type="ARBA" id="ARBA00022989"/>
    </source>
</evidence>
<evidence type="ECO:0000256" key="10">
    <source>
        <dbReference type="ARBA" id="ARBA00023132"/>
    </source>
</evidence>
<evidence type="ECO:0000256" key="1">
    <source>
        <dbReference type="ARBA" id="ARBA00004232"/>
    </source>
</evidence>
<feature type="transmembrane region" description="Helical" evidence="13">
    <location>
        <begin position="12"/>
        <end position="32"/>
    </location>
</feature>
<dbReference type="InterPro" id="IPR019049">
    <property type="entry name" value="Nucleoporin_prot_Ndc1/Nup"/>
</dbReference>
<reference evidence="15" key="1">
    <citation type="submission" date="2023-11" db="UniProtKB">
        <authorList>
            <consortium name="WormBaseParasite"/>
        </authorList>
    </citation>
    <scope>IDENTIFICATION</scope>
</reference>
<keyword evidence="10" id="KW-0906">Nuclear pore complex</keyword>
<feature type="transmembrane region" description="Helical" evidence="13">
    <location>
        <begin position="143"/>
        <end position="165"/>
    </location>
</feature>
<evidence type="ECO:0000256" key="7">
    <source>
        <dbReference type="ARBA" id="ARBA00022927"/>
    </source>
</evidence>
<name>A0AA85A736_9TREM</name>
<evidence type="ECO:0000256" key="11">
    <source>
        <dbReference type="ARBA" id="ARBA00023136"/>
    </source>
</evidence>
<evidence type="ECO:0000256" key="5">
    <source>
        <dbReference type="ARBA" id="ARBA00022692"/>
    </source>
</evidence>
<evidence type="ECO:0000256" key="4">
    <source>
        <dbReference type="ARBA" id="ARBA00022448"/>
    </source>
</evidence>
<dbReference type="GO" id="GO:0070762">
    <property type="term" value="C:nuclear pore transmembrane ring"/>
    <property type="evidence" value="ECO:0007669"/>
    <property type="project" value="TreeGrafter"/>
</dbReference>
<comment type="similarity">
    <text evidence="3">Belongs to the NDC1 family.</text>
</comment>
<dbReference type="GO" id="GO:0031965">
    <property type="term" value="C:nuclear membrane"/>
    <property type="evidence" value="ECO:0007669"/>
    <property type="project" value="UniProtKB-SubCell"/>
</dbReference>
<keyword evidence="8 13" id="KW-1133">Transmembrane helix</keyword>
<proteinExistence type="inferred from homology"/>
<keyword evidence="5 13" id="KW-0812">Transmembrane</keyword>
<keyword evidence="12" id="KW-0539">Nucleus</keyword>
<keyword evidence="7" id="KW-0653">Protein transport</keyword>
<feature type="transmembrane region" description="Helical" evidence="13">
    <location>
        <begin position="52"/>
        <end position="74"/>
    </location>
</feature>
<dbReference type="GO" id="GO:0051028">
    <property type="term" value="P:mRNA transport"/>
    <property type="evidence" value="ECO:0007669"/>
    <property type="project" value="UniProtKB-KW"/>
</dbReference>
<evidence type="ECO:0000256" key="13">
    <source>
        <dbReference type="SAM" id="Phobius"/>
    </source>
</evidence>
<evidence type="ECO:0008006" key="16">
    <source>
        <dbReference type="Google" id="ProtNLM"/>
    </source>
</evidence>
<evidence type="ECO:0000256" key="9">
    <source>
        <dbReference type="ARBA" id="ARBA00023010"/>
    </source>
</evidence>
<dbReference type="Pfam" id="PF09531">
    <property type="entry name" value="Ndc1_Nup"/>
    <property type="match status" value="1"/>
</dbReference>
<organism evidence="14 15">
    <name type="scientific">Schistosoma margrebowiei</name>
    <dbReference type="NCBI Taxonomy" id="48269"/>
    <lineage>
        <taxon>Eukaryota</taxon>
        <taxon>Metazoa</taxon>
        <taxon>Spiralia</taxon>
        <taxon>Lophotrochozoa</taxon>
        <taxon>Platyhelminthes</taxon>
        <taxon>Trematoda</taxon>
        <taxon>Digenea</taxon>
        <taxon>Strigeidida</taxon>
        <taxon>Schistosomatoidea</taxon>
        <taxon>Schistosomatidae</taxon>
        <taxon>Schistosoma</taxon>
    </lineage>
</organism>
<evidence type="ECO:0000313" key="15">
    <source>
        <dbReference type="WBParaSite" id="SMRG1_6710.1"/>
    </source>
</evidence>
<feature type="transmembrane region" description="Helical" evidence="13">
    <location>
        <begin position="216"/>
        <end position="234"/>
    </location>
</feature>
<keyword evidence="4" id="KW-0813">Transport</keyword>